<organism evidence="1 2">
    <name type="scientific">Sphingomonas aracearum</name>
    <dbReference type="NCBI Taxonomy" id="2283317"/>
    <lineage>
        <taxon>Bacteria</taxon>
        <taxon>Pseudomonadati</taxon>
        <taxon>Pseudomonadota</taxon>
        <taxon>Alphaproteobacteria</taxon>
        <taxon>Sphingomonadales</taxon>
        <taxon>Sphingomonadaceae</taxon>
        <taxon>Sphingomonas</taxon>
    </lineage>
</organism>
<keyword evidence="2" id="KW-1185">Reference proteome</keyword>
<dbReference type="AlphaFoldDB" id="A0A369W0F8"/>
<reference evidence="1 2" key="1">
    <citation type="submission" date="2018-07" db="EMBL/GenBank/DDBJ databases">
        <title>a novel species of Sphingomonas isolated from the rhizosphere soil of Araceae plant.</title>
        <authorList>
            <person name="Zhiyong W."/>
            <person name="Qinglan Z."/>
            <person name="Zhiwei F."/>
            <person name="Ding X."/>
            <person name="Gejiao W."/>
            <person name="Shixue Z."/>
        </authorList>
    </citation>
    <scope>NUCLEOTIDE SEQUENCE [LARGE SCALE GENOMIC DNA]</scope>
    <source>
        <strain evidence="1 2">WZY 27</strain>
    </source>
</reference>
<protein>
    <submittedName>
        <fullName evidence="1">Peptidase M48 family protein</fullName>
    </submittedName>
</protein>
<proteinExistence type="predicted"/>
<dbReference type="EMBL" id="QQNB01000002">
    <property type="protein sequence ID" value="RDE05561.1"/>
    <property type="molecule type" value="Genomic_DNA"/>
</dbReference>
<evidence type="ECO:0000313" key="2">
    <source>
        <dbReference type="Proteomes" id="UP000253918"/>
    </source>
</evidence>
<gene>
    <name evidence="1" type="ORF">DVW87_10015</name>
</gene>
<dbReference type="Proteomes" id="UP000253918">
    <property type="component" value="Unassembled WGS sequence"/>
</dbReference>
<dbReference type="SUPFAM" id="SSF50156">
    <property type="entry name" value="PDZ domain-like"/>
    <property type="match status" value="1"/>
</dbReference>
<accession>A0A369W0F8</accession>
<name>A0A369W0F8_9SPHN</name>
<dbReference type="Gene3D" id="2.30.42.10">
    <property type="match status" value="1"/>
</dbReference>
<dbReference type="CDD" id="cd07342">
    <property type="entry name" value="M48C_Oma1_like"/>
    <property type="match status" value="1"/>
</dbReference>
<comment type="caution">
    <text evidence="1">The sequence shown here is derived from an EMBL/GenBank/DDBJ whole genome shotgun (WGS) entry which is preliminary data.</text>
</comment>
<evidence type="ECO:0000313" key="1">
    <source>
        <dbReference type="EMBL" id="RDE05561.1"/>
    </source>
</evidence>
<dbReference type="InterPro" id="IPR036034">
    <property type="entry name" value="PDZ_sf"/>
</dbReference>
<sequence length="317" mass="32952">MAAAPAPYSAAEDPQAVIEAVRTGDMRVAAIGFRLATANAALCDIKQPATGGQLATVQQYAPAYRPAARQALGLGRQEVAFEGVVPGSPAAKVSLRAGDAVERISGVALPAPAPAEAPASTAALVALESGIARLPPSAPIRMEVSRGGVSRQVVVQPVPACRSRFELLLSDAFEASANGEMVQIGSRFLDGDDDALAVIVAHELAHNILRHTERLKAAGVNMGLLSELGRSGKLNRRTEDEADELSVALLFNAGYDPMIGARYWRGAGRKIGGGLFRSRTHASPAARADAMERAAAALTGKARPVVPALVATRDQPF</sequence>